<dbReference type="OrthoDB" id="178496at2"/>
<keyword evidence="11" id="KW-0547">Nucleotide-binding</keyword>
<dbReference type="PRINTS" id="PR00368">
    <property type="entry name" value="FADPNR"/>
</dbReference>
<dbReference type="Pfam" id="PF02852">
    <property type="entry name" value="Pyr_redox_dim"/>
    <property type="match status" value="1"/>
</dbReference>
<feature type="active site" description="Proton acceptor" evidence="10">
    <location>
        <position position="460"/>
    </location>
</feature>
<dbReference type="AlphaFoldDB" id="S6ANP4"/>
<dbReference type="Gene3D" id="3.50.50.60">
    <property type="entry name" value="FAD/NAD(P)-binding domain"/>
    <property type="match status" value="2"/>
</dbReference>
<dbReference type="InterPro" id="IPR001100">
    <property type="entry name" value="Pyr_nuc-diS_OxRdtase"/>
</dbReference>
<evidence type="ECO:0000256" key="9">
    <source>
        <dbReference type="ARBA" id="ARBA00031281"/>
    </source>
</evidence>
<keyword evidence="17" id="KW-1185">Reference proteome</keyword>
<evidence type="ECO:0000256" key="4">
    <source>
        <dbReference type="ARBA" id="ARBA00022827"/>
    </source>
</evidence>
<evidence type="ECO:0000256" key="11">
    <source>
        <dbReference type="PIRSR" id="PIRSR000350-3"/>
    </source>
</evidence>
<keyword evidence="5 13" id="KW-0560">Oxidoreductase</keyword>
<dbReference type="InterPro" id="IPR050151">
    <property type="entry name" value="Class-I_Pyr_Nuc-Dis_Oxidored"/>
</dbReference>
<evidence type="ECO:0000256" key="6">
    <source>
        <dbReference type="ARBA" id="ARBA00023027"/>
    </source>
</evidence>
<reference evidence="16 17" key="1">
    <citation type="journal article" date="2012" name="Appl. Environ. Microbiol.">
        <title>Draft genome sequence of a psychrotolerant sulfur-oxidizing bacterium, Sulfuricella denitrificans skB26, and proteomic insights into cold adaptation.</title>
        <authorList>
            <person name="Watanabe T."/>
            <person name="Kojima H."/>
            <person name="Fukui M."/>
        </authorList>
    </citation>
    <scope>NUCLEOTIDE SEQUENCE [LARGE SCALE GENOMIC DNA]</scope>
    <source>
        <strain evidence="17">skB26</strain>
    </source>
</reference>
<dbReference type="GO" id="GO:0050660">
    <property type="term" value="F:flavin adenine dinucleotide binding"/>
    <property type="evidence" value="ECO:0007669"/>
    <property type="project" value="TreeGrafter"/>
</dbReference>
<evidence type="ECO:0000256" key="13">
    <source>
        <dbReference type="RuleBase" id="RU003691"/>
    </source>
</evidence>
<evidence type="ECO:0000313" key="17">
    <source>
        <dbReference type="Proteomes" id="UP000015559"/>
    </source>
</evidence>
<gene>
    <name evidence="16" type="ORF">SCD_n02704</name>
</gene>
<feature type="disulfide bond" description="Redox-active" evidence="12">
    <location>
        <begin position="40"/>
        <end position="45"/>
    </location>
</feature>
<dbReference type="Gene3D" id="3.30.390.30">
    <property type="match status" value="1"/>
</dbReference>
<keyword evidence="8 13" id="KW-0676">Redox-active center</keyword>
<dbReference type="HOGENOM" id="CLU_016755_1_2_4"/>
<dbReference type="EMBL" id="AP013066">
    <property type="protein sequence ID" value="BAN36504.1"/>
    <property type="molecule type" value="Genomic_DNA"/>
</dbReference>
<feature type="binding site" evidence="11">
    <location>
        <position position="220"/>
    </location>
    <ligand>
        <name>NAD(+)</name>
        <dbReference type="ChEBI" id="CHEBI:57540"/>
    </ligand>
</feature>
<dbReference type="SUPFAM" id="SSF55424">
    <property type="entry name" value="FAD/NAD-linked reductases, dimerisation (C-terminal) domain"/>
    <property type="match status" value="1"/>
</dbReference>
<feature type="binding site" evidence="11">
    <location>
        <begin position="159"/>
        <end position="161"/>
    </location>
    <ligand>
        <name>FAD</name>
        <dbReference type="ChEBI" id="CHEBI:57692"/>
    </ligand>
</feature>
<dbReference type="PRINTS" id="PR00411">
    <property type="entry name" value="PNDRDTASEI"/>
</dbReference>
<dbReference type="InterPro" id="IPR016156">
    <property type="entry name" value="FAD/NAD-linked_Rdtase_dimer_sf"/>
</dbReference>
<feature type="binding site" evidence="11">
    <location>
        <position position="327"/>
    </location>
    <ligand>
        <name>FAD</name>
        <dbReference type="ChEBI" id="CHEBI:57692"/>
    </ligand>
</feature>
<evidence type="ECO:0000259" key="15">
    <source>
        <dbReference type="Pfam" id="PF07992"/>
    </source>
</evidence>
<evidence type="ECO:0000256" key="3">
    <source>
        <dbReference type="ARBA" id="ARBA00022630"/>
    </source>
</evidence>
<name>S6ANP4_SULDS</name>
<feature type="binding site" evidence="11">
    <location>
        <begin position="197"/>
        <end position="204"/>
    </location>
    <ligand>
        <name>NAD(+)</name>
        <dbReference type="ChEBI" id="CHEBI:57540"/>
    </ligand>
</feature>
<evidence type="ECO:0000256" key="5">
    <source>
        <dbReference type="ARBA" id="ARBA00023002"/>
    </source>
</evidence>
<dbReference type="PANTHER" id="PTHR22912:SF217">
    <property type="entry name" value="DIHYDROLIPOYL DEHYDROGENASE"/>
    <property type="match status" value="1"/>
</dbReference>
<dbReference type="PANTHER" id="PTHR22912">
    <property type="entry name" value="DISULFIDE OXIDOREDUCTASE"/>
    <property type="match status" value="1"/>
</dbReference>
<feature type="binding site" evidence="11">
    <location>
        <position position="111"/>
    </location>
    <ligand>
        <name>FAD</name>
        <dbReference type="ChEBI" id="CHEBI:57692"/>
    </ligand>
</feature>
<evidence type="ECO:0000256" key="12">
    <source>
        <dbReference type="PIRSR" id="PIRSR000350-4"/>
    </source>
</evidence>
<dbReference type="InterPro" id="IPR004099">
    <property type="entry name" value="Pyr_nucl-diS_OxRdtase_dimer"/>
</dbReference>
<feature type="binding site" evidence="11">
    <location>
        <position position="286"/>
    </location>
    <ligand>
        <name>NAD(+)</name>
        <dbReference type="ChEBI" id="CHEBI:57540"/>
    </ligand>
</feature>
<keyword evidence="6 11" id="KW-0520">NAD</keyword>
<sequence>MEFDLVIIGSGPGGYKAAITAAHLGAKVALVERGLPGGVCLNQGCIPKKTLLHLASLIEDVNGLQGRGLIGPVRGDFMAAMAHKDEVVTGIRNNFTVWLKRLGVRVFIGEGKLLGDGRISVHPVRNLNSPECDVPFTDKGKLTITAPLELKTKRIVIATGSTPRELEACPSNAREIMHSPDFMYRLDHLPKSILCVGGGSIGVELGFLLHQFGSRVCIVEQGNRLLDRPHIPDRASAVLERKFARIGIEVRKNATVAQSQIVDGKVEITCTDGHRDTFEHVLVAVGRRPMTAGLGLDEAGVALNPEGFIEVTEHLETSVPGIYAIGDVKPGPMTANAALHDAKVAAANAINGNILHSNYHKVPTVIHSALEIATVGLTEDLAEQAGFDADVARSNFGGSGKARAHHDYEGFIEVVHDAETGQLLGGCIVGPEAGEQIHMMSAACQSERGLWFFTDMSYSHPSWCEELETVIDPYTSAFSKSGKEVFRPGIFARHPK</sequence>
<dbReference type="RefSeq" id="WP_009207536.1">
    <property type="nucleotide sequence ID" value="NC_022357.1"/>
</dbReference>
<keyword evidence="7" id="KW-1015">Disulfide bond</keyword>
<dbReference type="GO" id="GO:0004148">
    <property type="term" value="F:dihydrolipoyl dehydrogenase (NADH) activity"/>
    <property type="evidence" value="ECO:0007669"/>
    <property type="project" value="TreeGrafter"/>
</dbReference>
<dbReference type="Pfam" id="PF07992">
    <property type="entry name" value="Pyr_redox_2"/>
    <property type="match status" value="1"/>
</dbReference>
<feature type="domain" description="FAD/NAD(P)-binding" evidence="15">
    <location>
        <begin position="3"/>
        <end position="341"/>
    </location>
</feature>
<dbReference type="InterPro" id="IPR012999">
    <property type="entry name" value="Pyr_OxRdtase_I_AS"/>
</dbReference>
<evidence type="ECO:0000256" key="2">
    <source>
        <dbReference type="ARBA" id="ARBA00016961"/>
    </source>
</evidence>
<dbReference type="PROSITE" id="PS00076">
    <property type="entry name" value="PYRIDINE_REDOX_1"/>
    <property type="match status" value="1"/>
</dbReference>
<evidence type="ECO:0000256" key="1">
    <source>
        <dbReference type="ARBA" id="ARBA00007532"/>
    </source>
</evidence>
<proteinExistence type="inferred from homology"/>
<keyword evidence="3 13" id="KW-0285">Flavoprotein</keyword>
<organism evidence="16 17">
    <name type="scientific">Sulfuricella denitrificans (strain DSM 22764 / NBRC 105220 / skB26)</name>
    <dbReference type="NCBI Taxonomy" id="1163617"/>
    <lineage>
        <taxon>Bacteria</taxon>
        <taxon>Pseudomonadati</taxon>
        <taxon>Pseudomonadota</taxon>
        <taxon>Betaproteobacteria</taxon>
        <taxon>Nitrosomonadales</taxon>
        <taxon>Sulfuricellaceae</taxon>
        <taxon>Sulfuricella</taxon>
    </lineage>
</organism>
<dbReference type="InterPro" id="IPR036188">
    <property type="entry name" value="FAD/NAD-bd_sf"/>
</dbReference>
<feature type="domain" description="Pyridine nucleotide-disulphide oxidoreductase dimerisation" evidence="14">
    <location>
        <begin position="362"/>
        <end position="469"/>
    </location>
</feature>
<accession>S6ANP4</accession>
<dbReference type="KEGG" id="sdr:SCD_n02704"/>
<dbReference type="SUPFAM" id="SSF51905">
    <property type="entry name" value="FAD/NAD(P)-binding domain"/>
    <property type="match status" value="1"/>
</dbReference>
<evidence type="ECO:0000259" key="14">
    <source>
        <dbReference type="Pfam" id="PF02852"/>
    </source>
</evidence>
<comment type="similarity">
    <text evidence="1 13">Belongs to the class-I pyridine nucleotide-disulfide oxidoreductase family.</text>
</comment>
<evidence type="ECO:0000313" key="16">
    <source>
        <dbReference type="EMBL" id="BAN36504.1"/>
    </source>
</evidence>
<protein>
    <recommendedName>
        <fullName evidence="2">Dihydrolipoyl dehydrogenase</fullName>
    </recommendedName>
    <alternativeName>
        <fullName evidence="9">Dihydrolipoamide dehydrogenase</fullName>
    </alternativeName>
</protein>
<feature type="binding site" evidence="11">
    <location>
        <position position="49"/>
    </location>
    <ligand>
        <name>FAD</name>
        <dbReference type="ChEBI" id="CHEBI:57692"/>
    </ligand>
</feature>
<keyword evidence="4 11" id="KW-0274">FAD</keyword>
<dbReference type="Proteomes" id="UP000015559">
    <property type="component" value="Chromosome"/>
</dbReference>
<evidence type="ECO:0000256" key="10">
    <source>
        <dbReference type="PIRSR" id="PIRSR000350-2"/>
    </source>
</evidence>
<comment type="cofactor">
    <cofactor evidence="11">
        <name>FAD</name>
        <dbReference type="ChEBI" id="CHEBI:57692"/>
    </cofactor>
    <text evidence="11">Binds 1 FAD per subunit.</text>
</comment>
<evidence type="ECO:0000256" key="8">
    <source>
        <dbReference type="ARBA" id="ARBA00023284"/>
    </source>
</evidence>
<dbReference type="PIRSF" id="PIRSF000350">
    <property type="entry name" value="Mercury_reductase_MerA"/>
    <property type="match status" value="1"/>
</dbReference>
<dbReference type="InterPro" id="IPR023753">
    <property type="entry name" value="FAD/NAD-binding_dom"/>
</dbReference>
<dbReference type="eggNOG" id="COG1249">
    <property type="taxonomic scope" value="Bacteria"/>
</dbReference>
<dbReference type="GO" id="GO:0006103">
    <property type="term" value="P:2-oxoglutarate metabolic process"/>
    <property type="evidence" value="ECO:0007669"/>
    <property type="project" value="TreeGrafter"/>
</dbReference>
<evidence type="ECO:0000256" key="7">
    <source>
        <dbReference type="ARBA" id="ARBA00023157"/>
    </source>
</evidence>
<dbReference type="STRING" id="1163617.SCD_n02704"/>